<dbReference type="GO" id="GO:0042352">
    <property type="term" value="P:GDP-L-fucose salvage"/>
    <property type="evidence" value="ECO:0007669"/>
    <property type="project" value="TreeGrafter"/>
</dbReference>
<evidence type="ECO:0000256" key="1">
    <source>
        <dbReference type="ARBA" id="ARBA00022679"/>
    </source>
</evidence>
<evidence type="ECO:0008006" key="11">
    <source>
        <dbReference type="Google" id="ProtNLM"/>
    </source>
</evidence>
<proteinExistence type="inferred from homology"/>
<feature type="domain" description="GHMP kinase C-terminal" evidence="9">
    <location>
        <begin position="856"/>
        <end position="935"/>
    </location>
</feature>
<evidence type="ECO:0000256" key="5">
    <source>
        <dbReference type="ARBA" id="ARBA00038121"/>
    </source>
</evidence>
<feature type="signal peptide" evidence="6">
    <location>
        <begin position="1"/>
        <end position="18"/>
    </location>
</feature>
<evidence type="ECO:0000313" key="10">
    <source>
        <dbReference type="EMBL" id="CAE0374619.1"/>
    </source>
</evidence>
<dbReference type="PRINTS" id="PR00959">
    <property type="entry name" value="MEVGALKINASE"/>
</dbReference>
<protein>
    <recommendedName>
        <fullName evidence="11">GHMP kinase N-terminal domain-containing protein</fullName>
    </recommendedName>
</protein>
<evidence type="ECO:0000256" key="4">
    <source>
        <dbReference type="ARBA" id="ARBA00022840"/>
    </source>
</evidence>
<reference evidence="10" key="1">
    <citation type="submission" date="2021-01" db="EMBL/GenBank/DDBJ databases">
        <authorList>
            <person name="Corre E."/>
            <person name="Pelletier E."/>
            <person name="Niang G."/>
            <person name="Scheremetjew M."/>
            <person name="Finn R."/>
            <person name="Kale V."/>
            <person name="Holt S."/>
            <person name="Cochrane G."/>
            <person name="Meng A."/>
            <person name="Brown T."/>
            <person name="Cohen L."/>
        </authorList>
    </citation>
    <scope>NUCLEOTIDE SEQUENCE</scope>
    <source>
        <strain evidence="10">CCMP1510</strain>
    </source>
</reference>
<comment type="similarity">
    <text evidence="5">Belongs to the GHMP kinase family.</text>
</comment>
<name>A0A7S3K7D6_9STRA</name>
<evidence type="ECO:0000259" key="9">
    <source>
        <dbReference type="Pfam" id="PF08544"/>
    </source>
</evidence>
<dbReference type="InterPro" id="IPR052203">
    <property type="entry name" value="GHMP_Kinase-Related"/>
</dbReference>
<keyword evidence="2" id="KW-0547">Nucleotide-binding</keyword>
<dbReference type="InterPro" id="IPR006204">
    <property type="entry name" value="GHMP_kinase_N_dom"/>
</dbReference>
<feature type="domain" description="GDP-fucose pyrophosphorylase" evidence="8">
    <location>
        <begin position="16"/>
        <end position="367"/>
    </location>
</feature>
<keyword evidence="6" id="KW-0732">Signal</keyword>
<keyword evidence="1" id="KW-0808">Transferase</keyword>
<evidence type="ECO:0000259" key="7">
    <source>
        <dbReference type="Pfam" id="PF00288"/>
    </source>
</evidence>
<dbReference type="InterPro" id="IPR012887">
    <property type="entry name" value="GDP_fucose_pyrophosphorylase"/>
</dbReference>
<dbReference type="PANTHER" id="PTHR32463">
    <property type="entry name" value="L-FUCOSE KINASE"/>
    <property type="match status" value="1"/>
</dbReference>
<dbReference type="EMBL" id="HBIJ01023378">
    <property type="protein sequence ID" value="CAE0374619.1"/>
    <property type="molecule type" value="Transcribed_RNA"/>
</dbReference>
<dbReference type="SUPFAM" id="SSF54211">
    <property type="entry name" value="Ribosomal protein S5 domain 2-like"/>
    <property type="match status" value="1"/>
</dbReference>
<dbReference type="Gene3D" id="3.30.230.120">
    <property type="match status" value="1"/>
</dbReference>
<dbReference type="AlphaFoldDB" id="A0A7S3K7D6"/>
<gene>
    <name evidence="10" type="ORF">ALAG00032_LOCUS15423</name>
</gene>
<keyword evidence="3" id="KW-0418">Kinase</keyword>
<dbReference type="InterPro" id="IPR013750">
    <property type="entry name" value="GHMP_kinase_C_dom"/>
</dbReference>
<dbReference type="InterPro" id="IPR036554">
    <property type="entry name" value="GHMP_kinase_C_sf"/>
</dbReference>
<dbReference type="InterPro" id="IPR020568">
    <property type="entry name" value="Ribosomal_Su5_D2-typ_SF"/>
</dbReference>
<keyword evidence="4" id="KW-0067">ATP-binding</keyword>
<evidence type="ECO:0000259" key="8">
    <source>
        <dbReference type="Pfam" id="PF07959"/>
    </source>
</evidence>
<sequence>MAAPFDILLDQLLTLAAGSPGLIVSCSDVLLVLPDTIKLSGFGRATGLAIRADAATYGPYHGVYLLNEESSLCRTFLQKPSLQELEAEQAIDRYGKCCLDSGVIFFDAMTSQTLANLALSHETISLVVNDKKYPNDKNNRPPRIELYSDILRAFSGGGFFEIDEYLAMPADEPDANIVSIFRHALWTALHHIQLGAVCPPKAYFKHLGTSREFLQLCVDDDDSSHFRTYFDLRRSVHANMPLITPASCVCVNSQLSGIAPQSLLSEQSLLEHSILTGHCEIGPRCIVSALRSCNGLHLPQGIVIQQLELLHGLGFVCFILGIDDDVKACYPHGTYLNKKWEYYNVEKYLWPQSLPSEKRTLWTARLYVPKPTAQASLLEAMRLVAHGPAPMDNALSLQDIVNKANNQAEFEWRLMLERQEDLRRLQLPSVEISEKRLSRIAARYENDSPIFMQCISKLCDLFEHTVRGGEPVHVISDDDSIKDALATRLEDICLIAIAENDFPLAARAAAVIAEIYSQLSTDEQVILFNDTEPEAILHDLRKVRREHPNTRHHQQNYEALSAAIVRQAVVRSFSNNTKRHTPTKTVSVRSTAPARIDFGGGWSDTPPIAYELNGAAVTNAAIRIDGKRSIGCDVSLTQGQGDVILCVARGQDLESSKIVLKTVADLADRRSPNAPAALLKCCLKLRLGILDEDPTTPLLQPPLMNYQLEVRSWSTSIPQGSGLGTSSILAACVLTALDAALSGGNLTTEAIDRKQLVNDVLLVEQDLTTGGGFQDNAGGIYPGIKICSAAPGLPLRISVEPLTSSSNLARHLLLVYTGAVRLAKNLLMSVIRRWHSRSPVVVAAFEALPKNARAAADACLSSSAKELGQVLDDYWHLKKQVTGGSSSVEPVRVRQIIDTLRPLIHGASLCGAGGGGFLLIVTKEPDAIGACEEALSLSHFSTCDIHVSTVEFDHTGIDVFLL</sequence>
<dbReference type="GO" id="GO:0005524">
    <property type="term" value="F:ATP binding"/>
    <property type="evidence" value="ECO:0007669"/>
    <property type="project" value="UniProtKB-KW"/>
</dbReference>
<evidence type="ECO:0000256" key="6">
    <source>
        <dbReference type="SAM" id="SignalP"/>
    </source>
</evidence>
<dbReference type="Pfam" id="PF00288">
    <property type="entry name" value="GHMP_kinases_N"/>
    <property type="match status" value="1"/>
</dbReference>
<dbReference type="SUPFAM" id="SSF55060">
    <property type="entry name" value="GHMP Kinase, C-terminal domain"/>
    <property type="match status" value="1"/>
</dbReference>
<feature type="chain" id="PRO_5030682091" description="GHMP kinase N-terminal domain-containing protein" evidence="6">
    <location>
        <begin position="19"/>
        <end position="962"/>
    </location>
</feature>
<accession>A0A7S3K7D6</accession>
<evidence type="ECO:0000256" key="3">
    <source>
        <dbReference type="ARBA" id="ARBA00022777"/>
    </source>
</evidence>
<feature type="domain" description="GHMP kinase N-terminal" evidence="7">
    <location>
        <begin position="714"/>
        <end position="777"/>
    </location>
</feature>
<dbReference type="GO" id="GO:0050201">
    <property type="term" value="F:fucokinase activity"/>
    <property type="evidence" value="ECO:0007669"/>
    <property type="project" value="TreeGrafter"/>
</dbReference>
<dbReference type="Pfam" id="PF08544">
    <property type="entry name" value="GHMP_kinases_C"/>
    <property type="match status" value="1"/>
</dbReference>
<dbReference type="Pfam" id="PF07959">
    <property type="entry name" value="Fucose_pyrophosphorylase"/>
    <property type="match status" value="1"/>
</dbReference>
<dbReference type="PANTHER" id="PTHR32463:SF0">
    <property type="entry name" value="L-FUCOSE KINASE"/>
    <property type="match status" value="1"/>
</dbReference>
<organism evidence="10">
    <name type="scientific">Aureoumbra lagunensis</name>
    <dbReference type="NCBI Taxonomy" id="44058"/>
    <lineage>
        <taxon>Eukaryota</taxon>
        <taxon>Sar</taxon>
        <taxon>Stramenopiles</taxon>
        <taxon>Ochrophyta</taxon>
        <taxon>Pelagophyceae</taxon>
        <taxon>Pelagomonadales</taxon>
        <taxon>Aureoumbra</taxon>
    </lineage>
</organism>
<evidence type="ECO:0000256" key="2">
    <source>
        <dbReference type="ARBA" id="ARBA00022741"/>
    </source>
</evidence>